<dbReference type="CDD" id="cd00586">
    <property type="entry name" value="4HBT"/>
    <property type="match status" value="1"/>
</dbReference>
<name>A0A382EMA5_9ZZZZ</name>
<evidence type="ECO:0008006" key="4">
    <source>
        <dbReference type="Google" id="ProtNLM"/>
    </source>
</evidence>
<sequence>MPHRHPVKVRFYELDPYGHLNHSVYVQLFETGRIELLEEAGIPLQVLEEQGYRFLVSRIETSFLRPVGAGAELVVETEVAEIRRASSIWRQRLLMGDELVATQTVRIGVTDRRERPVRFPEEMATALRSYRPDGTS</sequence>
<dbReference type="InterPro" id="IPR006684">
    <property type="entry name" value="YbgC/YbaW"/>
</dbReference>
<evidence type="ECO:0000313" key="3">
    <source>
        <dbReference type="EMBL" id="SVB51936.1"/>
    </source>
</evidence>
<dbReference type="InterPro" id="IPR050563">
    <property type="entry name" value="4-hydroxybenzoyl-CoA_TE"/>
</dbReference>
<gene>
    <name evidence="3" type="ORF">METZ01_LOCUS204790</name>
</gene>
<dbReference type="InterPro" id="IPR029069">
    <property type="entry name" value="HotDog_dom_sf"/>
</dbReference>
<dbReference type="SUPFAM" id="SSF54637">
    <property type="entry name" value="Thioesterase/thiol ester dehydrase-isomerase"/>
    <property type="match status" value="1"/>
</dbReference>
<dbReference type="EMBL" id="UINC01045316">
    <property type="protein sequence ID" value="SVB51936.1"/>
    <property type="molecule type" value="Genomic_DNA"/>
</dbReference>
<protein>
    <recommendedName>
        <fullName evidence="4">Thioesterase domain-containing protein</fullName>
    </recommendedName>
</protein>
<comment type="similarity">
    <text evidence="1">Belongs to the 4-hydroxybenzoyl-CoA thioesterase family.</text>
</comment>
<keyword evidence="2" id="KW-0378">Hydrolase</keyword>
<evidence type="ECO:0000256" key="2">
    <source>
        <dbReference type="ARBA" id="ARBA00022801"/>
    </source>
</evidence>
<dbReference type="PANTHER" id="PTHR31793">
    <property type="entry name" value="4-HYDROXYBENZOYL-COA THIOESTERASE FAMILY MEMBER"/>
    <property type="match status" value="1"/>
</dbReference>
<evidence type="ECO:0000256" key="1">
    <source>
        <dbReference type="ARBA" id="ARBA00005953"/>
    </source>
</evidence>
<dbReference type="PANTHER" id="PTHR31793:SF27">
    <property type="entry name" value="NOVEL THIOESTERASE SUPERFAMILY DOMAIN AND SAPOSIN A-TYPE DOMAIN CONTAINING PROTEIN (0610012H03RIK)"/>
    <property type="match status" value="1"/>
</dbReference>
<organism evidence="3">
    <name type="scientific">marine metagenome</name>
    <dbReference type="NCBI Taxonomy" id="408172"/>
    <lineage>
        <taxon>unclassified sequences</taxon>
        <taxon>metagenomes</taxon>
        <taxon>ecological metagenomes</taxon>
    </lineage>
</organism>
<reference evidence="3" key="1">
    <citation type="submission" date="2018-05" db="EMBL/GenBank/DDBJ databases">
        <authorList>
            <person name="Lanie J.A."/>
            <person name="Ng W.-L."/>
            <person name="Kazmierczak K.M."/>
            <person name="Andrzejewski T.M."/>
            <person name="Davidsen T.M."/>
            <person name="Wayne K.J."/>
            <person name="Tettelin H."/>
            <person name="Glass J.I."/>
            <person name="Rusch D."/>
            <person name="Podicherti R."/>
            <person name="Tsui H.-C.T."/>
            <person name="Winkler M.E."/>
        </authorList>
    </citation>
    <scope>NUCLEOTIDE SEQUENCE</scope>
</reference>
<proteinExistence type="inferred from homology"/>
<dbReference type="AlphaFoldDB" id="A0A382EMA5"/>
<dbReference type="Pfam" id="PF13279">
    <property type="entry name" value="4HBT_2"/>
    <property type="match status" value="1"/>
</dbReference>
<dbReference type="Gene3D" id="3.10.129.10">
    <property type="entry name" value="Hotdog Thioesterase"/>
    <property type="match status" value="1"/>
</dbReference>
<accession>A0A382EMA5</accession>
<dbReference type="PIRSF" id="PIRSF003230">
    <property type="entry name" value="YbgC"/>
    <property type="match status" value="1"/>
</dbReference>
<dbReference type="GO" id="GO:0047617">
    <property type="term" value="F:fatty acyl-CoA hydrolase activity"/>
    <property type="evidence" value="ECO:0007669"/>
    <property type="project" value="TreeGrafter"/>
</dbReference>